<dbReference type="EMBL" id="MTQA01000292">
    <property type="protein sequence ID" value="PNP61529.1"/>
    <property type="molecule type" value="Genomic_DNA"/>
</dbReference>
<keyword evidence="2" id="KW-1185">Reference proteome</keyword>
<dbReference type="Proteomes" id="UP000236664">
    <property type="component" value="Unassembled WGS sequence"/>
</dbReference>
<evidence type="ECO:0000313" key="2">
    <source>
        <dbReference type="Proteomes" id="UP000236664"/>
    </source>
</evidence>
<name>A0A2K0UUR2_GIBNY</name>
<proteinExistence type="predicted"/>
<gene>
    <name evidence="1" type="ORF">FNYG_13746</name>
</gene>
<evidence type="ECO:0000313" key="1">
    <source>
        <dbReference type="EMBL" id="PNP61529.1"/>
    </source>
</evidence>
<dbReference type="AlphaFoldDB" id="A0A2K0UUR2"/>
<dbReference type="OrthoDB" id="4733042at2759"/>
<organism evidence="1 2">
    <name type="scientific">Gibberella nygamai</name>
    <name type="common">Bean root rot disease fungus</name>
    <name type="synonym">Fusarium nygamai</name>
    <dbReference type="NCBI Taxonomy" id="42673"/>
    <lineage>
        <taxon>Eukaryota</taxon>
        <taxon>Fungi</taxon>
        <taxon>Dikarya</taxon>
        <taxon>Ascomycota</taxon>
        <taxon>Pezizomycotina</taxon>
        <taxon>Sordariomycetes</taxon>
        <taxon>Hypocreomycetidae</taxon>
        <taxon>Hypocreales</taxon>
        <taxon>Nectriaceae</taxon>
        <taxon>Fusarium</taxon>
        <taxon>Fusarium fujikuroi species complex</taxon>
    </lineage>
</organism>
<reference evidence="1 2" key="1">
    <citation type="submission" date="2017-06" db="EMBL/GenBank/DDBJ databases">
        <title>Genome of Fusarium nygamai isolate CS10214.</title>
        <authorList>
            <person name="Gardiner D.M."/>
            <person name="Obanor F."/>
            <person name="Kazan K."/>
        </authorList>
    </citation>
    <scope>NUCLEOTIDE SEQUENCE [LARGE SCALE GENOMIC DNA]</scope>
    <source>
        <strain evidence="1 2">CS10214</strain>
    </source>
</reference>
<accession>A0A2K0UUR2</accession>
<sequence>MGVLREKVQCLIVRTKKRSRAEVLSPEDRETCTIIGTGNAVGDTVAPWLIFKQFPTLEWSYIEGDPNMRFAQSDSVFSNGDITLEWAKHFNRLSWEKSATVQELSSILKSGLGATNT</sequence>
<comment type="caution">
    <text evidence="1">The sequence shown here is derived from an EMBL/GenBank/DDBJ whole genome shotgun (WGS) entry which is preliminary data.</text>
</comment>
<protein>
    <submittedName>
        <fullName evidence="1">Uncharacterized protein</fullName>
    </submittedName>
</protein>